<accession>A0ABN9W861</accession>
<organism evidence="2 3">
    <name type="scientific">Prorocentrum cordatum</name>
    <dbReference type="NCBI Taxonomy" id="2364126"/>
    <lineage>
        <taxon>Eukaryota</taxon>
        <taxon>Sar</taxon>
        <taxon>Alveolata</taxon>
        <taxon>Dinophyceae</taxon>
        <taxon>Prorocentrales</taxon>
        <taxon>Prorocentraceae</taxon>
        <taxon>Prorocentrum</taxon>
    </lineage>
</organism>
<sequence>MGVAHRRAKSWLERCSLKVLEGEAWLQEARDAEDLAVTAAVEAKRSWEEACAKQLPQPAAAPPAAAGASSLNLSTLLGEDSEVEGLTIVDGPMFSTEGLDLDPADFREWERVKTNLAAGIKAEISKALGSSVEQLAALRAEAKQALRATAAALLQPVPLTGLKKFELLPGAPPRSPVTLPEQRSRDFSRPTYPGLPSTFYGDIFMSAAEELAFDPESYQANLYKVTLYDGRPAPQYGDMFLTEAEEVHFLPVSQPLSGILQLKDQDPQRICELAWRARRSQRARYLQMLRNLESEDHGSWQEELQRQAIACMEAQETLDTRAPQRRVQGGFQVVLPFLRASPPCSVARPRQSGGLRPCPRSDDWLRELFGKFAAFFVFGSCSYWQFCLGFRAQFGFGQYCEEYHLCFDCYEWVSGGVSRMLFQHGGDFHGCFDCSVLDS</sequence>
<feature type="region of interest" description="Disordered" evidence="1">
    <location>
        <begin position="171"/>
        <end position="191"/>
    </location>
</feature>
<protein>
    <submittedName>
        <fullName evidence="2">Uncharacterized protein</fullName>
    </submittedName>
</protein>
<evidence type="ECO:0000256" key="1">
    <source>
        <dbReference type="SAM" id="MobiDB-lite"/>
    </source>
</evidence>
<comment type="caution">
    <text evidence="2">The sequence shown here is derived from an EMBL/GenBank/DDBJ whole genome shotgun (WGS) entry which is preliminary data.</text>
</comment>
<gene>
    <name evidence="2" type="ORF">PCOR1329_LOCUS63843</name>
</gene>
<evidence type="ECO:0000313" key="2">
    <source>
        <dbReference type="EMBL" id="CAK0880816.1"/>
    </source>
</evidence>
<proteinExistence type="predicted"/>
<feature type="non-terminal residue" evidence="2">
    <location>
        <position position="439"/>
    </location>
</feature>
<evidence type="ECO:0000313" key="3">
    <source>
        <dbReference type="Proteomes" id="UP001189429"/>
    </source>
</evidence>
<keyword evidence="3" id="KW-1185">Reference proteome</keyword>
<dbReference type="Proteomes" id="UP001189429">
    <property type="component" value="Unassembled WGS sequence"/>
</dbReference>
<dbReference type="EMBL" id="CAUYUJ010018120">
    <property type="protein sequence ID" value="CAK0880816.1"/>
    <property type="molecule type" value="Genomic_DNA"/>
</dbReference>
<reference evidence="2" key="1">
    <citation type="submission" date="2023-10" db="EMBL/GenBank/DDBJ databases">
        <authorList>
            <person name="Chen Y."/>
            <person name="Shah S."/>
            <person name="Dougan E. K."/>
            <person name="Thang M."/>
            <person name="Chan C."/>
        </authorList>
    </citation>
    <scope>NUCLEOTIDE SEQUENCE [LARGE SCALE GENOMIC DNA]</scope>
</reference>
<name>A0ABN9W861_9DINO</name>